<evidence type="ECO:0000313" key="2">
    <source>
        <dbReference type="Proteomes" id="UP000319908"/>
    </source>
</evidence>
<name>A0A5C6BFP7_9BACT</name>
<organism evidence="1 2">
    <name type="scientific">Allorhodopirellula heiligendammensis</name>
    <dbReference type="NCBI Taxonomy" id="2714739"/>
    <lineage>
        <taxon>Bacteria</taxon>
        <taxon>Pseudomonadati</taxon>
        <taxon>Planctomycetota</taxon>
        <taxon>Planctomycetia</taxon>
        <taxon>Pirellulales</taxon>
        <taxon>Pirellulaceae</taxon>
        <taxon>Allorhodopirellula</taxon>
    </lineage>
</organism>
<dbReference type="InterPro" id="IPR021130">
    <property type="entry name" value="PRib-ATP_PPHydrolase-like"/>
</dbReference>
<comment type="caution">
    <text evidence="1">The sequence shown here is derived from an EMBL/GenBank/DDBJ whole genome shotgun (WGS) entry which is preliminary data.</text>
</comment>
<dbReference type="Gene3D" id="1.10.3420.10">
    <property type="entry name" value="putative ntp pyrophosphohydrolase like domain"/>
    <property type="match status" value="1"/>
</dbReference>
<dbReference type="EMBL" id="SJPU01000003">
    <property type="protein sequence ID" value="TWU10512.1"/>
    <property type="molecule type" value="Genomic_DNA"/>
</dbReference>
<evidence type="ECO:0000313" key="1">
    <source>
        <dbReference type="EMBL" id="TWU10512.1"/>
    </source>
</evidence>
<dbReference type="CDD" id="cd11530">
    <property type="entry name" value="NTP-PPase_DR2231_like"/>
    <property type="match status" value="1"/>
</dbReference>
<proteinExistence type="predicted"/>
<dbReference type="InterPro" id="IPR023292">
    <property type="entry name" value="NTP_PyroPHydrolase-like_dom_sf"/>
</dbReference>
<accession>A0A5C6BFP7</accession>
<dbReference type="Proteomes" id="UP000319908">
    <property type="component" value="Unassembled WGS sequence"/>
</dbReference>
<keyword evidence="2" id="KW-1185">Reference proteome</keyword>
<dbReference type="InterPro" id="IPR033653">
    <property type="entry name" value="NTP-PPase_DR2231-like"/>
</dbReference>
<protein>
    <submittedName>
        <fullName evidence="1">Phosphoribosyl-ATP pyrophosphohydrolase</fullName>
    </submittedName>
</protein>
<gene>
    <name evidence="1" type="ORF">Poly21_44170</name>
</gene>
<sequence length="103" mass="11499">MTRRALMAVEELAEWIEAHGEDDLVAAADAWADRMTVLLGDAVATGMPVEPLLDEVHRSNMTKLAADEQTGKGAKREGYERPNIHQVLNYVEQGDNSWRQHLS</sequence>
<dbReference type="Pfam" id="PF01503">
    <property type="entry name" value="PRA-PH"/>
    <property type="match status" value="1"/>
</dbReference>
<reference evidence="1 2" key="1">
    <citation type="journal article" date="2020" name="Antonie Van Leeuwenhoek">
        <title>Rhodopirellula heiligendammensis sp. nov., Rhodopirellula pilleata sp. nov., and Rhodopirellula solitaria sp. nov. isolated from natural or artificial marine surfaces in Northern Germany and California, USA, and emended description of the genus Rhodopirellula.</title>
        <authorList>
            <person name="Kallscheuer N."/>
            <person name="Wiegand S."/>
            <person name="Jogler M."/>
            <person name="Boedeker C."/>
            <person name="Peeters S.H."/>
            <person name="Rast P."/>
            <person name="Heuer A."/>
            <person name="Jetten M.S.M."/>
            <person name="Rohde M."/>
            <person name="Jogler C."/>
        </authorList>
    </citation>
    <scope>NUCLEOTIDE SEQUENCE [LARGE SCALE GENOMIC DNA]</scope>
    <source>
        <strain evidence="1 2">Poly21</strain>
    </source>
</reference>
<dbReference type="AlphaFoldDB" id="A0A5C6BFP7"/>